<reference evidence="7 8" key="1">
    <citation type="submission" date="2020-02" db="EMBL/GenBank/DDBJ databases">
        <title>Genome assembly of a novel Clostridium senegalense strain.</title>
        <authorList>
            <person name="Gupta T.B."/>
            <person name="Jauregui R."/>
            <person name="Maclean P."/>
            <person name="Nawarathana A."/>
            <person name="Brightwell G."/>
        </authorList>
    </citation>
    <scope>NUCLEOTIDE SEQUENCE [LARGE SCALE GENOMIC DNA]</scope>
    <source>
        <strain evidence="7 8">AGRFS4</strain>
    </source>
</reference>
<gene>
    <name evidence="7" type="ORF">G3M99_14115</name>
</gene>
<dbReference type="Gene3D" id="1.10.287.950">
    <property type="entry name" value="Methyl-accepting chemotaxis protein"/>
    <property type="match status" value="1"/>
</dbReference>
<dbReference type="RefSeq" id="WP_199870577.1">
    <property type="nucleotide sequence ID" value="NZ_JAAGPU010000029.1"/>
</dbReference>
<comment type="similarity">
    <text evidence="2">Belongs to the bacterial solute-binding protein 5 family.</text>
</comment>
<evidence type="ECO:0000256" key="1">
    <source>
        <dbReference type="ARBA" id="ARBA00004193"/>
    </source>
</evidence>
<dbReference type="InterPro" id="IPR023765">
    <property type="entry name" value="SBP_5_CS"/>
</dbReference>
<evidence type="ECO:0000256" key="5">
    <source>
        <dbReference type="PROSITE-ProRule" id="PRU00284"/>
    </source>
</evidence>
<comment type="caution">
    <text evidence="7">The sequence shown here is derived from an EMBL/GenBank/DDBJ whole genome shotgun (WGS) entry which is preliminary data.</text>
</comment>
<dbReference type="GO" id="GO:0015833">
    <property type="term" value="P:peptide transport"/>
    <property type="evidence" value="ECO:0007669"/>
    <property type="project" value="TreeGrafter"/>
</dbReference>
<dbReference type="GO" id="GO:1904680">
    <property type="term" value="F:peptide transmembrane transporter activity"/>
    <property type="evidence" value="ECO:0007669"/>
    <property type="project" value="TreeGrafter"/>
</dbReference>
<dbReference type="InterPro" id="IPR004089">
    <property type="entry name" value="MCPsignal_dom"/>
</dbReference>
<dbReference type="Gene3D" id="3.40.190.10">
    <property type="entry name" value="Periplasmic binding protein-like II"/>
    <property type="match status" value="1"/>
</dbReference>
<feature type="domain" description="Methyl-accepting transducer" evidence="6">
    <location>
        <begin position="41"/>
        <end position="277"/>
    </location>
</feature>
<sequence>MLFKKNKKSNSEDCNIITIDNKRFDFSSYNQNISLMKLNKRVDEAYYSIDNLIKSISEINYAVNKQSSSILKVIDEFENYASLAEEVSASITSSSEQSKITIETVEDGMSSISKTINSMFEIIKSVDSIKSEVSNLNGKITNINDILIQMKQISHQINLLSLNASIEAARAGEHGKSFSVVATEVKKLANKSKDFVEIIENIILDINSSVSNTMKTIKNSDNSINTGIELAQKTTSSFNNISNATNNTESIIQEINNAIEGQLKSIDYISSCTNDMREISDKTFSLVENSIINSQFAKTSVDGFINLCKNIENKETSILNKPKTSIKTVLNFDEEPLDAAKAYSVDQATLSFNICSQLLVQRQHCDISAGIAKTWYLNEDNLTWTFKLRDNVKFHDGNTLTAEDVKFSLERLYNLKTKSSNYWLLSPVEGAENFRNGKSQEISGIKILDKYTIMIKLHSPYSGFLKNLTQPSCSIYEKSSYITNKTLVSCGSFKITEKTSNMIILTAFNDYYNGRAYVDEIIVTNEKKPLSLLETEGNLDFYKISSVSKEVLSLCDNYKYNNLILYPSLLTNMYFFNFNKNSIFSRNKFARQALNYAVNKEELIKLLACNNAEAFKSIFPRAILDFNNEDIFKYNPTKAKELLSKCNYSNSKDTLKIVHSKNDDYINLLVSYFEAVGINCEKILVNEKGVYHPDNYLKSDIFPAFWIADTGDADNYLRPLFNINSAFFKNNYNNEKVNSLMDKASECIIPDKRYNLYKELNDVMLADCPAIFLFNPKCGIIYNKNKVKNVIVNPINNILFDEIIVE</sequence>
<keyword evidence="8" id="KW-1185">Reference proteome</keyword>
<dbReference type="SUPFAM" id="SSF58104">
    <property type="entry name" value="Methyl-accepting chemotaxis protein (MCP) signaling domain"/>
    <property type="match status" value="1"/>
</dbReference>
<keyword evidence="4" id="KW-0732">Signal</keyword>
<dbReference type="PANTHER" id="PTHR30290">
    <property type="entry name" value="PERIPLASMIC BINDING COMPONENT OF ABC TRANSPORTER"/>
    <property type="match status" value="1"/>
</dbReference>
<keyword evidence="5" id="KW-0807">Transducer</keyword>
<dbReference type="CDD" id="cd00995">
    <property type="entry name" value="PBP2_NikA_DppA_OppA_like"/>
    <property type="match status" value="1"/>
</dbReference>
<dbReference type="InterPro" id="IPR000914">
    <property type="entry name" value="SBP_5_dom"/>
</dbReference>
<dbReference type="SUPFAM" id="SSF53850">
    <property type="entry name" value="Periplasmic binding protein-like II"/>
    <property type="match status" value="1"/>
</dbReference>
<dbReference type="EMBL" id="JAAGPU010000029">
    <property type="protein sequence ID" value="NEU05968.1"/>
    <property type="molecule type" value="Genomic_DNA"/>
</dbReference>
<keyword evidence="3" id="KW-0813">Transport</keyword>
<evidence type="ECO:0000313" key="8">
    <source>
        <dbReference type="Proteomes" id="UP000481872"/>
    </source>
</evidence>
<dbReference type="InterPro" id="IPR039424">
    <property type="entry name" value="SBP_5"/>
</dbReference>
<accession>A0A6M0H6K6</accession>
<dbReference type="GO" id="GO:0007165">
    <property type="term" value="P:signal transduction"/>
    <property type="evidence" value="ECO:0007669"/>
    <property type="project" value="UniProtKB-KW"/>
</dbReference>
<protein>
    <recommendedName>
        <fullName evidence="6">Methyl-accepting transducer domain-containing protein</fullName>
    </recommendedName>
</protein>
<name>A0A6M0H6K6_9CLOT</name>
<dbReference type="AlphaFoldDB" id="A0A6M0H6K6"/>
<dbReference type="Gene3D" id="3.10.105.10">
    <property type="entry name" value="Dipeptide-binding Protein, Domain 3"/>
    <property type="match status" value="1"/>
</dbReference>
<dbReference type="SMART" id="SM00283">
    <property type="entry name" value="MA"/>
    <property type="match status" value="1"/>
</dbReference>
<evidence type="ECO:0000259" key="6">
    <source>
        <dbReference type="PROSITE" id="PS50111"/>
    </source>
</evidence>
<dbReference type="Pfam" id="PF00496">
    <property type="entry name" value="SBP_bac_5"/>
    <property type="match status" value="1"/>
</dbReference>
<organism evidence="7 8">
    <name type="scientific">Clostridium senegalense</name>
    <dbReference type="NCBI Taxonomy" id="1465809"/>
    <lineage>
        <taxon>Bacteria</taxon>
        <taxon>Bacillati</taxon>
        <taxon>Bacillota</taxon>
        <taxon>Clostridia</taxon>
        <taxon>Eubacteriales</taxon>
        <taxon>Clostridiaceae</taxon>
        <taxon>Clostridium</taxon>
    </lineage>
</organism>
<dbReference type="PROSITE" id="PS50111">
    <property type="entry name" value="CHEMOTAXIS_TRANSDUC_2"/>
    <property type="match status" value="1"/>
</dbReference>
<dbReference type="Pfam" id="PF00015">
    <property type="entry name" value="MCPsignal"/>
    <property type="match status" value="1"/>
</dbReference>
<evidence type="ECO:0000256" key="2">
    <source>
        <dbReference type="ARBA" id="ARBA00005695"/>
    </source>
</evidence>
<dbReference type="PANTHER" id="PTHR30290:SF9">
    <property type="entry name" value="OLIGOPEPTIDE-BINDING PROTEIN APPA"/>
    <property type="match status" value="1"/>
</dbReference>
<comment type="subcellular location">
    <subcellularLocation>
        <location evidence="1">Cell membrane</location>
        <topology evidence="1">Lipid-anchor</topology>
    </subcellularLocation>
</comment>
<dbReference type="Gene3D" id="3.90.76.10">
    <property type="entry name" value="Dipeptide-binding Protein, Domain 1"/>
    <property type="match status" value="1"/>
</dbReference>
<evidence type="ECO:0000313" key="7">
    <source>
        <dbReference type="EMBL" id="NEU05968.1"/>
    </source>
</evidence>
<dbReference type="CDD" id="cd11386">
    <property type="entry name" value="MCP_signal"/>
    <property type="match status" value="1"/>
</dbReference>
<evidence type="ECO:0000256" key="3">
    <source>
        <dbReference type="ARBA" id="ARBA00022448"/>
    </source>
</evidence>
<dbReference type="PROSITE" id="PS01040">
    <property type="entry name" value="SBP_BACTERIAL_5"/>
    <property type="match status" value="1"/>
</dbReference>
<proteinExistence type="inferred from homology"/>
<dbReference type="GO" id="GO:0005886">
    <property type="term" value="C:plasma membrane"/>
    <property type="evidence" value="ECO:0007669"/>
    <property type="project" value="UniProtKB-SubCell"/>
</dbReference>
<dbReference type="Proteomes" id="UP000481872">
    <property type="component" value="Unassembled WGS sequence"/>
</dbReference>
<evidence type="ECO:0000256" key="4">
    <source>
        <dbReference type="ARBA" id="ARBA00022729"/>
    </source>
</evidence>